<evidence type="ECO:0000256" key="9">
    <source>
        <dbReference type="ARBA" id="ARBA00023065"/>
    </source>
</evidence>
<keyword evidence="8" id="KW-0915">Sodium</keyword>
<evidence type="ECO:0000256" key="4">
    <source>
        <dbReference type="ARBA" id="ARBA00022449"/>
    </source>
</evidence>
<feature type="transmembrane region" description="Helical" evidence="12">
    <location>
        <begin position="378"/>
        <end position="397"/>
    </location>
</feature>
<feature type="domain" description="Cation/H+ exchanger transmembrane" evidence="13">
    <location>
        <begin position="31"/>
        <end position="403"/>
    </location>
</feature>
<sequence length="524" mass="57715">MVLEGGIAEEAIANNLKQFLLVLSVSLGVATLPQIFSWFRQIPYTLLLVIVGLWLAFFDVRLVTLSPELILFIFLPPLLFEAAWNLKWSELKRDLVPICLYAILGVVITIAGVAIALNQVVAVSLTTALLIAASLSATDPVSVTALFRELGVGSRLVTLMEGESLFNDGMAVVAFGFLVSFSLKTVELEFQPILVEFFTVVGIGIAVGSFIGFGISYLTQRFDLPLVEQSLTLVSAYGTYLIIEDFGGSGVIGVVTTGLILGNFGSRIGMNPRTRVIVSEFWEFLAFFVNSIVFLLIGDQIRFASLAENLQIILVTVGAMILMRGVAIVLLSKFSTSITKSEISLPEQTILWWGGLRGSVSIALALSVPTILPEREKVIATVFGVVLFTLLVQGLTIKPLLKKLNLLGDAPLREKFLELVARYVALERVIQHLQADKRPGIDPEFRRYQEKLIQGEFANLETKIYKLQNDYPNLQNFTNEQFRGELLAIEADTYAEFVKSGRLNKELASLLEDVLQNGDEKQDG</sequence>
<dbReference type="GO" id="GO:0051453">
    <property type="term" value="P:regulation of intracellular pH"/>
    <property type="evidence" value="ECO:0007669"/>
    <property type="project" value="TreeGrafter"/>
</dbReference>
<evidence type="ECO:0000256" key="12">
    <source>
        <dbReference type="SAM" id="Phobius"/>
    </source>
</evidence>
<gene>
    <name evidence="14" type="ORF">VF08_33855</name>
</gene>
<dbReference type="PANTHER" id="PTHR10110">
    <property type="entry name" value="SODIUM/HYDROGEN EXCHANGER"/>
    <property type="match status" value="1"/>
</dbReference>
<comment type="caution">
    <text evidence="14">The sequence shown here is derived from an EMBL/GenBank/DDBJ whole genome shotgun (WGS) entry which is preliminary data.</text>
</comment>
<name>A0A9Q6EHS5_NOSLI</name>
<dbReference type="GO" id="GO:0005886">
    <property type="term" value="C:plasma membrane"/>
    <property type="evidence" value="ECO:0007669"/>
    <property type="project" value="UniProtKB-SubCell"/>
</dbReference>
<feature type="transmembrane region" description="Helical" evidence="12">
    <location>
        <begin position="19"/>
        <end position="39"/>
    </location>
</feature>
<evidence type="ECO:0000256" key="7">
    <source>
        <dbReference type="ARBA" id="ARBA00022989"/>
    </source>
</evidence>
<keyword evidence="3" id="KW-0813">Transport</keyword>
<feature type="transmembrane region" description="Helical" evidence="12">
    <location>
        <begin position="281"/>
        <end position="298"/>
    </location>
</feature>
<evidence type="ECO:0000313" key="14">
    <source>
        <dbReference type="EMBL" id="PHJ94377.1"/>
    </source>
</evidence>
<evidence type="ECO:0000313" key="15">
    <source>
        <dbReference type="Proteomes" id="UP000222310"/>
    </source>
</evidence>
<dbReference type="InterPro" id="IPR006153">
    <property type="entry name" value="Cation/H_exchanger_TM"/>
</dbReference>
<dbReference type="Gene3D" id="6.10.140.1330">
    <property type="match status" value="1"/>
</dbReference>
<feature type="transmembrane region" description="Helical" evidence="12">
    <location>
        <begin position="310"/>
        <end position="331"/>
    </location>
</feature>
<keyword evidence="11" id="KW-0739">Sodium transport</keyword>
<dbReference type="Proteomes" id="UP000222310">
    <property type="component" value="Unassembled WGS sequence"/>
</dbReference>
<dbReference type="GO" id="GO:0098719">
    <property type="term" value="P:sodium ion import across plasma membrane"/>
    <property type="evidence" value="ECO:0007669"/>
    <property type="project" value="TreeGrafter"/>
</dbReference>
<feature type="transmembrane region" description="Helical" evidence="12">
    <location>
        <begin position="98"/>
        <end position="117"/>
    </location>
</feature>
<keyword evidence="10 12" id="KW-0472">Membrane</keyword>
<evidence type="ECO:0000256" key="11">
    <source>
        <dbReference type="ARBA" id="ARBA00023201"/>
    </source>
</evidence>
<keyword evidence="7 12" id="KW-1133">Transmembrane helix</keyword>
<reference evidence="14 15" key="1">
    <citation type="submission" date="2015-02" db="EMBL/GenBank/DDBJ databases">
        <title>Nostoc linckia genome annotation.</title>
        <authorList>
            <person name="Zhou Z."/>
        </authorList>
    </citation>
    <scope>NUCLEOTIDE SEQUENCE [LARGE SCALE GENOMIC DNA]</scope>
    <source>
        <strain evidence="15">z8</strain>
    </source>
</reference>
<keyword evidence="9" id="KW-0406">Ion transport</keyword>
<keyword evidence="6 12" id="KW-0812">Transmembrane</keyword>
<dbReference type="PANTHER" id="PTHR10110:SF195">
    <property type="entry name" value="NA(+)_H(+) ANTIPORTER NHAS2"/>
    <property type="match status" value="1"/>
</dbReference>
<proteinExistence type="inferred from homology"/>
<comment type="similarity">
    <text evidence="2">Belongs to the monovalent cation:proton antiporter 1 (CPA1) transporter (TC 2.A.36) family.</text>
</comment>
<evidence type="ECO:0000256" key="3">
    <source>
        <dbReference type="ARBA" id="ARBA00022448"/>
    </source>
</evidence>
<evidence type="ECO:0000256" key="8">
    <source>
        <dbReference type="ARBA" id="ARBA00023053"/>
    </source>
</evidence>
<feature type="transmembrane region" description="Helical" evidence="12">
    <location>
        <begin position="46"/>
        <end position="63"/>
    </location>
</feature>
<evidence type="ECO:0000256" key="5">
    <source>
        <dbReference type="ARBA" id="ARBA00022475"/>
    </source>
</evidence>
<evidence type="ECO:0000256" key="1">
    <source>
        <dbReference type="ARBA" id="ARBA00004651"/>
    </source>
</evidence>
<evidence type="ECO:0000259" key="13">
    <source>
        <dbReference type="Pfam" id="PF00999"/>
    </source>
</evidence>
<evidence type="ECO:0000256" key="10">
    <source>
        <dbReference type="ARBA" id="ARBA00023136"/>
    </source>
</evidence>
<dbReference type="InterPro" id="IPR018422">
    <property type="entry name" value="Cation/H_exchanger_CPA1"/>
</dbReference>
<feature type="transmembrane region" description="Helical" evidence="12">
    <location>
        <begin position="165"/>
        <end position="183"/>
    </location>
</feature>
<keyword evidence="4" id="KW-0050">Antiport</keyword>
<organism evidence="14 15">
    <name type="scientific">Nostoc linckia z8</name>
    <dbReference type="NCBI Taxonomy" id="1628746"/>
    <lineage>
        <taxon>Bacteria</taxon>
        <taxon>Bacillati</taxon>
        <taxon>Cyanobacteriota</taxon>
        <taxon>Cyanophyceae</taxon>
        <taxon>Nostocales</taxon>
        <taxon>Nostocaceae</taxon>
        <taxon>Nostoc</taxon>
    </lineage>
</organism>
<evidence type="ECO:0000256" key="6">
    <source>
        <dbReference type="ARBA" id="ARBA00022692"/>
    </source>
</evidence>
<feature type="transmembrane region" description="Helical" evidence="12">
    <location>
        <begin position="237"/>
        <end position="261"/>
    </location>
</feature>
<accession>A0A9Q6EHS5</accession>
<dbReference type="EMBL" id="LAHD01000165">
    <property type="protein sequence ID" value="PHJ94377.1"/>
    <property type="molecule type" value="Genomic_DNA"/>
</dbReference>
<dbReference type="GO" id="GO:0015385">
    <property type="term" value="F:sodium:proton antiporter activity"/>
    <property type="evidence" value="ECO:0007669"/>
    <property type="project" value="InterPro"/>
</dbReference>
<comment type="subcellular location">
    <subcellularLocation>
        <location evidence="1">Cell membrane</location>
        <topology evidence="1">Multi-pass membrane protein</topology>
    </subcellularLocation>
</comment>
<protein>
    <submittedName>
        <fullName evidence="14">Sodium:proton antiporter</fullName>
    </submittedName>
</protein>
<keyword evidence="5" id="KW-1003">Cell membrane</keyword>
<dbReference type="Pfam" id="PF00999">
    <property type="entry name" value="Na_H_Exchanger"/>
    <property type="match status" value="1"/>
</dbReference>
<dbReference type="GeneID" id="57098691"/>
<dbReference type="RefSeq" id="WP_099072190.1">
    <property type="nucleotide sequence ID" value="NZ_LAHD01000165.1"/>
</dbReference>
<evidence type="ECO:0000256" key="2">
    <source>
        <dbReference type="ARBA" id="ARBA00007367"/>
    </source>
</evidence>
<dbReference type="GO" id="GO:0015386">
    <property type="term" value="F:potassium:proton antiporter activity"/>
    <property type="evidence" value="ECO:0007669"/>
    <property type="project" value="TreeGrafter"/>
</dbReference>
<feature type="transmembrane region" description="Helical" evidence="12">
    <location>
        <begin position="195"/>
        <end position="217"/>
    </location>
</feature>
<dbReference type="AlphaFoldDB" id="A0A9Q6EHS5"/>
<feature type="transmembrane region" description="Helical" evidence="12">
    <location>
        <begin position="69"/>
        <end position="86"/>
    </location>
</feature>